<protein>
    <submittedName>
        <fullName evidence="2">Os07g0137700 protein</fullName>
    </submittedName>
</protein>
<dbReference type="InParanoid" id="A0A0P0X2E3"/>
<dbReference type="AlphaFoldDB" id="A0A0P0X2E3"/>
<proteinExistence type="predicted"/>
<feature type="region of interest" description="Disordered" evidence="1">
    <location>
        <begin position="1"/>
        <end position="33"/>
    </location>
</feature>
<feature type="compositionally biased region" description="Pro residues" evidence="1">
    <location>
        <begin position="59"/>
        <end position="70"/>
    </location>
</feature>
<evidence type="ECO:0000313" key="2">
    <source>
        <dbReference type="EMBL" id="BAS99980.1"/>
    </source>
</evidence>
<feature type="compositionally biased region" description="Basic residues" evidence="1">
    <location>
        <begin position="1"/>
        <end position="11"/>
    </location>
</feature>
<accession>A0A0P0X2E3</accession>
<reference evidence="2 3" key="2">
    <citation type="journal article" date="2013" name="Plant Cell Physiol.">
        <title>Rice Annotation Project Database (RAP-DB): an integrative and interactive database for rice genomics.</title>
        <authorList>
            <person name="Sakai H."/>
            <person name="Lee S.S."/>
            <person name="Tanaka T."/>
            <person name="Numa H."/>
            <person name="Kim J."/>
            <person name="Kawahara Y."/>
            <person name="Wakimoto H."/>
            <person name="Yang C.C."/>
            <person name="Iwamoto M."/>
            <person name="Abe T."/>
            <person name="Yamada Y."/>
            <person name="Muto A."/>
            <person name="Inokuchi H."/>
            <person name="Ikemura T."/>
            <person name="Matsumoto T."/>
            <person name="Sasaki T."/>
            <person name="Itoh T."/>
        </authorList>
    </citation>
    <scope>NUCLEOTIDE SEQUENCE [LARGE SCALE GENOMIC DNA]</scope>
    <source>
        <strain evidence="3">cv. Nipponbare</strain>
    </source>
</reference>
<reference evidence="3" key="1">
    <citation type="journal article" date="2005" name="Nature">
        <title>The map-based sequence of the rice genome.</title>
        <authorList>
            <consortium name="International rice genome sequencing project (IRGSP)"/>
            <person name="Matsumoto T."/>
            <person name="Wu J."/>
            <person name="Kanamori H."/>
            <person name="Katayose Y."/>
            <person name="Fujisawa M."/>
            <person name="Namiki N."/>
            <person name="Mizuno H."/>
            <person name="Yamamoto K."/>
            <person name="Antonio B.A."/>
            <person name="Baba T."/>
            <person name="Sakata K."/>
            <person name="Nagamura Y."/>
            <person name="Aoki H."/>
            <person name="Arikawa K."/>
            <person name="Arita K."/>
            <person name="Bito T."/>
            <person name="Chiden Y."/>
            <person name="Fujitsuka N."/>
            <person name="Fukunaka R."/>
            <person name="Hamada M."/>
            <person name="Harada C."/>
            <person name="Hayashi A."/>
            <person name="Hijishita S."/>
            <person name="Honda M."/>
            <person name="Hosokawa S."/>
            <person name="Ichikawa Y."/>
            <person name="Idonuma A."/>
            <person name="Iijima M."/>
            <person name="Ikeda M."/>
            <person name="Ikeno M."/>
            <person name="Ito K."/>
            <person name="Ito S."/>
            <person name="Ito T."/>
            <person name="Ito Y."/>
            <person name="Ito Y."/>
            <person name="Iwabuchi A."/>
            <person name="Kamiya K."/>
            <person name="Karasawa W."/>
            <person name="Kurita K."/>
            <person name="Katagiri S."/>
            <person name="Kikuta A."/>
            <person name="Kobayashi H."/>
            <person name="Kobayashi N."/>
            <person name="Machita K."/>
            <person name="Maehara T."/>
            <person name="Masukawa M."/>
            <person name="Mizubayashi T."/>
            <person name="Mukai Y."/>
            <person name="Nagasaki H."/>
            <person name="Nagata Y."/>
            <person name="Naito S."/>
            <person name="Nakashima M."/>
            <person name="Nakama Y."/>
            <person name="Nakamichi Y."/>
            <person name="Nakamura M."/>
            <person name="Meguro A."/>
            <person name="Negishi M."/>
            <person name="Ohta I."/>
            <person name="Ohta T."/>
            <person name="Okamoto M."/>
            <person name="Ono N."/>
            <person name="Saji S."/>
            <person name="Sakaguchi M."/>
            <person name="Sakai K."/>
            <person name="Shibata M."/>
            <person name="Shimokawa T."/>
            <person name="Song J."/>
            <person name="Takazaki Y."/>
            <person name="Terasawa K."/>
            <person name="Tsugane M."/>
            <person name="Tsuji K."/>
            <person name="Ueda S."/>
            <person name="Waki K."/>
            <person name="Yamagata H."/>
            <person name="Yamamoto M."/>
            <person name="Yamamoto S."/>
            <person name="Yamane H."/>
            <person name="Yoshiki S."/>
            <person name="Yoshihara R."/>
            <person name="Yukawa K."/>
            <person name="Zhong H."/>
            <person name="Yano M."/>
            <person name="Yuan Q."/>
            <person name="Ouyang S."/>
            <person name="Liu J."/>
            <person name="Jones K.M."/>
            <person name="Gansberger K."/>
            <person name="Moffat K."/>
            <person name="Hill J."/>
            <person name="Bera J."/>
            <person name="Fadrosh D."/>
            <person name="Jin S."/>
            <person name="Johri S."/>
            <person name="Kim M."/>
            <person name="Overton L."/>
            <person name="Reardon M."/>
            <person name="Tsitrin T."/>
            <person name="Vuong H."/>
            <person name="Weaver B."/>
            <person name="Ciecko A."/>
            <person name="Tallon L."/>
            <person name="Jackson J."/>
            <person name="Pai G."/>
            <person name="Aken S.V."/>
            <person name="Utterback T."/>
            <person name="Reidmuller S."/>
            <person name="Feldblyum T."/>
            <person name="Hsiao J."/>
            <person name="Zismann V."/>
            <person name="Iobst S."/>
            <person name="de Vazeille A.R."/>
            <person name="Buell C.R."/>
            <person name="Ying K."/>
            <person name="Li Y."/>
            <person name="Lu T."/>
            <person name="Huang Y."/>
            <person name="Zhao Q."/>
            <person name="Feng Q."/>
            <person name="Zhang L."/>
            <person name="Zhu J."/>
            <person name="Weng Q."/>
            <person name="Mu J."/>
            <person name="Lu Y."/>
            <person name="Fan D."/>
            <person name="Liu Y."/>
            <person name="Guan J."/>
            <person name="Zhang Y."/>
            <person name="Yu S."/>
            <person name="Liu X."/>
            <person name="Zhang Y."/>
            <person name="Hong G."/>
            <person name="Han B."/>
            <person name="Choisne N."/>
            <person name="Demange N."/>
            <person name="Orjeda G."/>
            <person name="Samain S."/>
            <person name="Cattolico L."/>
            <person name="Pelletier E."/>
            <person name="Couloux A."/>
            <person name="Segurens B."/>
            <person name="Wincker P."/>
            <person name="D'Hont A."/>
            <person name="Scarpelli C."/>
            <person name="Weissenbach J."/>
            <person name="Salanoubat M."/>
            <person name="Quetier F."/>
            <person name="Yu Y."/>
            <person name="Kim H.R."/>
            <person name="Rambo T."/>
            <person name="Currie J."/>
            <person name="Collura K."/>
            <person name="Luo M."/>
            <person name="Yang T."/>
            <person name="Ammiraju J.S.S."/>
            <person name="Engler F."/>
            <person name="Soderlund C."/>
            <person name="Wing R.A."/>
            <person name="Palmer L.E."/>
            <person name="de la Bastide M."/>
            <person name="Spiegel L."/>
            <person name="Nascimento L."/>
            <person name="Zutavern T."/>
            <person name="O'Shaughnessy A."/>
            <person name="Dike S."/>
            <person name="Dedhia N."/>
            <person name="Preston R."/>
            <person name="Balija V."/>
            <person name="McCombie W.R."/>
            <person name="Chow T."/>
            <person name="Chen H."/>
            <person name="Chung M."/>
            <person name="Chen C."/>
            <person name="Shaw J."/>
            <person name="Wu H."/>
            <person name="Hsiao K."/>
            <person name="Chao Y."/>
            <person name="Chu M."/>
            <person name="Cheng C."/>
            <person name="Hour A."/>
            <person name="Lee P."/>
            <person name="Lin S."/>
            <person name="Lin Y."/>
            <person name="Liou J."/>
            <person name="Liu S."/>
            <person name="Hsing Y."/>
            <person name="Raghuvanshi S."/>
            <person name="Mohanty A."/>
            <person name="Bharti A.K."/>
            <person name="Gaur A."/>
            <person name="Gupta V."/>
            <person name="Kumar D."/>
            <person name="Ravi V."/>
            <person name="Vij S."/>
            <person name="Kapur A."/>
            <person name="Khurana P."/>
            <person name="Khurana P."/>
            <person name="Khurana J.P."/>
            <person name="Tyagi A.K."/>
            <person name="Gaikwad K."/>
            <person name="Singh A."/>
            <person name="Dalal V."/>
            <person name="Srivastava S."/>
            <person name="Dixit A."/>
            <person name="Pal A.K."/>
            <person name="Ghazi I.A."/>
            <person name="Yadav M."/>
            <person name="Pandit A."/>
            <person name="Bhargava A."/>
            <person name="Sureshbabu K."/>
            <person name="Batra K."/>
            <person name="Sharma T.R."/>
            <person name="Mohapatra T."/>
            <person name="Singh N.K."/>
            <person name="Messing J."/>
            <person name="Nelson A.B."/>
            <person name="Fuks G."/>
            <person name="Kavchok S."/>
            <person name="Keizer G."/>
            <person name="Linton E."/>
            <person name="Llaca V."/>
            <person name="Song R."/>
            <person name="Tanyolac B."/>
            <person name="Young S."/>
            <person name="Ho-Il K."/>
            <person name="Hahn J.H."/>
            <person name="Sangsakoo G."/>
            <person name="Vanavichit A."/>
            <person name="de Mattos Luiz.A.T."/>
            <person name="Zimmer P.D."/>
            <person name="Malone G."/>
            <person name="Dellagostin O."/>
            <person name="de Oliveira A.C."/>
            <person name="Bevan M."/>
            <person name="Bancroft I."/>
            <person name="Minx P."/>
            <person name="Cordum H."/>
            <person name="Wilson R."/>
            <person name="Cheng Z."/>
            <person name="Jin W."/>
            <person name="Jiang J."/>
            <person name="Leong S.A."/>
            <person name="Iwama H."/>
            <person name="Gojobori T."/>
            <person name="Itoh T."/>
            <person name="Niimura Y."/>
            <person name="Fujii Y."/>
            <person name="Habara T."/>
            <person name="Sakai H."/>
            <person name="Sato Y."/>
            <person name="Wilson G."/>
            <person name="Kumar K."/>
            <person name="McCouch S."/>
            <person name="Juretic N."/>
            <person name="Hoen D."/>
            <person name="Wright S."/>
            <person name="Bruskiewich R."/>
            <person name="Bureau T."/>
            <person name="Miyao A."/>
            <person name="Hirochika H."/>
            <person name="Nishikawa T."/>
            <person name="Kadowaki K."/>
            <person name="Sugiura M."/>
            <person name="Burr B."/>
            <person name="Sasaki T."/>
        </authorList>
    </citation>
    <scope>NUCLEOTIDE SEQUENCE [LARGE SCALE GENOMIC DNA]</scope>
    <source>
        <strain evidence="3">cv. Nipponbare</strain>
    </source>
</reference>
<evidence type="ECO:0000313" key="3">
    <source>
        <dbReference type="Proteomes" id="UP000059680"/>
    </source>
</evidence>
<dbReference type="Proteomes" id="UP000059680">
    <property type="component" value="Chromosome 7"/>
</dbReference>
<feature type="region of interest" description="Disordered" evidence="1">
    <location>
        <begin position="58"/>
        <end position="95"/>
    </location>
</feature>
<dbReference type="EMBL" id="AP014963">
    <property type="protein sequence ID" value="BAS99980.1"/>
    <property type="molecule type" value="Genomic_DNA"/>
</dbReference>
<sequence length="95" mass="9851">MAARGVGRRRAEKAGKAVARSEVVADDDDGSSRAQLLPRTLAGSHLLYRHPVLPCCRCPAPPPPPTPPSSSPAAGTSPPRPSLELACTFATPTLD</sequence>
<organism evidence="2 3">
    <name type="scientific">Oryza sativa subsp. japonica</name>
    <name type="common">Rice</name>
    <dbReference type="NCBI Taxonomy" id="39947"/>
    <lineage>
        <taxon>Eukaryota</taxon>
        <taxon>Viridiplantae</taxon>
        <taxon>Streptophyta</taxon>
        <taxon>Embryophyta</taxon>
        <taxon>Tracheophyta</taxon>
        <taxon>Spermatophyta</taxon>
        <taxon>Magnoliopsida</taxon>
        <taxon>Liliopsida</taxon>
        <taxon>Poales</taxon>
        <taxon>Poaceae</taxon>
        <taxon>BOP clade</taxon>
        <taxon>Oryzoideae</taxon>
        <taxon>Oryzeae</taxon>
        <taxon>Oryzinae</taxon>
        <taxon>Oryza</taxon>
        <taxon>Oryza sativa</taxon>
    </lineage>
</organism>
<name>A0A0P0X2E3_ORYSJ</name>
<keyword evidence="3" id="KW-1185">Reference proteome</keyword>
<gene>
    <name evidence="2" type="ordered locus">Os07g0137700</name>
    <name evidence="2" type="ORF">OSNPB_070137700</name>
</gene>
<dbReference type="PaxDb" id="39947-A0A0P0X2E3"/>
<evidence type="ECO:0000256" key="1">
    <source>
        <dbReference type="SAM" id="MobiDB-lite"/>
    </source>
</evidence>
<reference evidence="2 3" key="3">
    <citation type="journal article" date="2013" name="Rice">
        <title>Improvement of the Oryza sativa Nipponbare reference genome using next generation sequence and optical map data.</title>
        <authorList>
            <person name="Kawahara Y."/>
            <person name="de la Bastide M."/>
            <person name="Hamilton J.P."/>
            <person name="Kanamori H."/>
            <person name="McCombie W.R."/>
            <person name="Ouyang S."/>
            <person name="Schwartz D.C."/>
            <person name="Tanaka T."/>
            <person name="Wu J."/>
            <person name="Zhou S."/>
            <person name="Childs K.L."/>
            <person name="Davidson R.M."/>
            <person name="Lin H."/>
            <person name="Quesada-Ocampo L."/>
            <person name="Vaillancourt B."/>
            <person name="Sakai H."/>
            <person name="Lee S.S."/>
            <person name="Kim J."/>
            <person name="Numa H."/>
            <person name="Itoh T."/>
            <person name="Buell C.R."/>
            <person name="Matsumoto T."/>
        </authorList>
    </citation>
    <scope>NUCLEOTIDE SEQUENCE [LARGE SCALE GENOMIC DNA]</scope>
    <source>
        <strain evidence="3">cv. Nipponbare</strain>
    </source>
</reference>